<comment type="caution">
    <text evidence="3">The sequence shown here is derived from an EMBL/GenBank/DDBJ whole genome shotgun (WGS) entry which is preliminary data.</text>
</comment>
<evidence type="ECO:0000256" key="1">
    <source>
        <dbReference type="SAM" id="Phobius"/>
    </source>
</evidence>
<keyword evidence="1" id="KW-0472">Membrane</keyword>
<gene>
    <name evidence="3" type="ORF">WHR41_09319</name>
</gene>
<keyword evidence="4" id="KW-1185">Reference proteome</keyword>
<evidence type="ECO:0000313" key="4">
    <source>
        <dbReference type="Proteomes" id="UP000803884"/>
    </source>
</evidence>
<organism evidence="3 4">
    <name type="scientific">Cladosporium halotolerans</name>
    <dbReference type="NCBI Taxonomy" id="1052096"/>
    <lineage>
        <taxon>Eukaryota</taxon>
        <taxon>Fungi</taxon>
        <taxon>Dikarya</taxon>
        <taxon>Ascomycota</taxon>
        <taxon>Pezizomycotina</taxon>
        <taxon>Dothideomycetes</taxon>
        <taxon>Dothideomycetidae</taxon>
        <taxon>Cladosporiales</taxon>
        <taxon>Cladosporiaceae</taxon>
        <taxon>Cladosporium</taxon>
    </lineage>
</organism>
<dbReference type="AlphaFoldDB" id="A0AB34K9Q2"/>
<sequence>MKFFSFSASLTLASMFCERSLATITIEDLPSMVGVGATYEVKWYSDRDYRINDFGLLHWEDNGDWTRYVSTVDHWLNTTAGTDSTLWKVPAVKDTGLYELWMTAEEIPKWGVPDPNGTVYVSSNKFEIKGGPKLYPKEIAGVVVGTLAGLVLIVGAVAIGARCIRKRRTVAVNLSMAEEGGYRDSVADSRS</sequence>
<dbReference type="RefSeq" id="XP_069224955.1">
    <property type="nucleotide sequence ID" value="XM_069377923.1"/>
</dbReference>
<feature type="chain" id="PRO_5044255951" evidence="2">
    <location>
        <begin position="23"/>
        <end position="191"/>
    </location>
</feature>
<dbReference type="GeneID" id="96010761"/>
<evidence type="ECO:0000313" key="3">
    <source>
        <dbReference type="EMBL" id="KAL1581847.1"/>
    </source>
</evidence>
<reference evidence="3 4" key="1">
    <citation type="journal article" date="2020" name="Microbiol. Resour. Announc.">
        <title>Draft Genome Sequence of a Cladosporium Species Isolated from the Mesophotic Ascidian Didemnum maculosum.</title>
        <authorList>
            <person name="Gioti A."/>
            <person name="Siaperas R."/>
            <person name="Nikolaivits E."/>
            <person name="Le Goff G."/>
            <person name="Ouazzani J."/>
            <person name="Kotoulas G."/>
            <person name="Topakas E."/>
        </authorList>
    </citation>
    <scope>NUCLEOTIDE SEQUENCE [LARGE SCALE GENOMIC DNA]</scope>
    <source>
        <strain evidence="3 4">TM138-S3</strain>
    </source>
</reference>
<keyword evidence="1" id="KW-0812">Transmembrane</keyword>
<dbReference type="EMBL" id="JAAQHG020000126">
    <property type="protein sequence ID" value="KAL1581847.1"/>
    <property type="molecule type" value="Genomic_DNA"/>
</dbReference>
<protein>
    <submittedName>
        <fullName evidence="3">Uncharacterized protein</fullName>
    </submittedName>
</protein>
<keyword evidence="2" id="KW-0732">Signal</keyword>
<feature type="signal peptide" evidence="2">
    <location>
        <begin position="1"/>
        <end position="22"/>
    </location>
</feature>
<name>A0AB34K9Q2_9PEZI</name>
<dbReference type="Proteomes" id="UP000803884">
    <property type="component" value="Unassembled WGS sequence"/>
</dbReference>
<keyword evidence="1" id="KW-1133">Transmembrane helix</keyword>
<accession>A0AB34K9Q2</accession>
<feature type="transmembrane region" description="Helical" evidence="1">
    <location>
        <begin position="139"/>
        <end position="159"/>
    </location>
</feature>
<proteinExistence type="predicted"/>
<evidence type="ECO:0000256" key="2">
    <source>
        <dbReference type="SAM" id="SignalP"/>
    </source>
</evidence>